<dbReference type="RefSeq" id="WP_067895572.1">
    <property type="nucleotide sequence ID" value="NZ_VSFG01000001.1"/>
</dbReference>
<comment type="caution">
    <text evidence="1">The sequence shown here is derived from an EMBL/GenBank/DDBJ whole genome shotgun (WGS) entry which is preliminary data.</text>
</comment>
<dbReference type="Proteomes" id="UP000323380">
    <property type="component" value="Unassembled WGS sequence"/>
</dbReference>
<sequence length="67" mass="7707">MTIRLANDADADQIPITLARAFVDDPWIDWTVDANDRHQRLVELYTIYVANFGRSIGGVYRAREPRS</sequence>
<accession>A0A5D0NW04</accession>
<dbReference type="AlphaFoldDB" id="A0A5D0NW04"/>
<keyword evidence="2" id="KW-1185">Reference proteome</keyword>
<reference evidence="1 2" key="1">
    <citation type="submission" date="2019-08" db="EMBL/GenBank/DDBJ databases">
        <title>Actinomadura sp. nov. CYP1-5 isolated from mountain soil.</title>
        <authorList>
            <person name="Songsumanus A."/>
            <person name="Kuncharoen N."/>
            <person name="Kudo T."/>
            <person name="Yuki M."/>
            <person name="Igarashi Y."/>
            <person name="Tanasupawat S."/>
        </authorList>
    </citation>
    <scope>NUCLEOTIDE SEQUENCE [LARGE SCALE GENOMIC DNA]</scope>
    <source>
        <strain evidence="1 2">JCM 14158</strain>
    </source>
</reference>
<dbReference type="EMBL" id="VSFG01000001">
    <property type="protein sequence ID" value="TYB48853.1"/>
    <property type="molecule type" value="Genomic_DNA"/>
</dbReference>
<name>A0A5D0NW04_9ACTN</name>
<dbReference type="STRING" id="1220554.GCA_001552135_04872"/>
<evidence type="ECO:0008006" key="3">
    <source>
        <dbReference type="Google" id="ProtNLM"/>
    </source>
</evidence>
<gene>
    <name evidence="1" type="ORF">FXF69_06775</name>
</gene>
<proteinExistence type="predicted"/>
<protein>
    <recommendedName>
        <fullName evidence="3">GNAT family N-acetyltransferase</fullName>
    </recommendedName>
</protein>
<organism evidence="1 2">
    <name type="scientific">Actinomadura chibensis</name>
    <dbReference type="NCBI Taxonomy" id="392828"/>
    <lineage>
        <taxon>Bacteria</taxon>
        <taxon>Bacillati</taxon>
        <taxon>Actinomycetota</taxon>
        <taxon>Actinomycetes</taxon>
        <taxon>Streptosporangiales</taxon>
        <taxon>Thermomonosporaceae</taxon>
        <taxon>Actinomadura</taxon>
    </lineage>
</organism>
<evidence type="ECO:0000313" key="1">
    <source>
        <dbReference type="EMBL" id="TYB48853.1"/>
    </source>
</evidence>
<evidence type="ECO:0000313" key="2">
    <source>
        <dbReference type="Proteomes" id="UP000323380"/>
    </source>
</evidence>